<feature type="region of interest" description="Disordered" evidence="3">
    <location>
        <begin position="142"/>
        <end position="223"/>
    </location>
</feature>
<reference evidence="7" key="1">
    <citation type="submission" date="2021-02" db="EMBL/GenBank/DDBJ databases">
        <authorList>
            <person name="Nowell W R."/>
        </authorList>
    </citation>
    <scope>NUCLEOTIDE SEQUENCE</scope>
</reference>
<sequence>MSDTNLAKICLPPNTTQIYPPINSTLVAIGWGSLAQGGSLSLTLQQVTLQAVSYSSIGCQPLVYDTTKQFCATVNDSSKDTCQGDSGGPIMMFTSTQQWIVVGITSYGHGCAVAPYASVYTRLTSYSDWMNSVNVTDSVTIVTPTTPSTTTTSTTTTPSTTTSTTSTPSTTTTLTTTTTTTSTTTSTSTSTTTASTTTTSTTSTTTTPSTTTTSTTTTTTTST</sequence>
<evidence type="ECO:0000259" key="4">
    <source>
        <dbReference type="PROSITE" id="PS50240"/>
    </source>
</evidence>
<dbReference type="EMBL" id="CAJNOM010006156">
    <property type="protein sequence ID" value="CAF1668505.1"/>
    <property type="molecule type" value="Genomic_DNA"/>
</dbReference>
<dbReference type="InterPro" id="IPR001254">
    <property type="entry name" value="Trypsin_dom"/>
</dbReference>
<feature type="non-terminal residue" evidence="7">
    <location>
        <position position="1"/>
    </location>
</feature>
<dbReference type="GO" id="GO:0006508">
    <property type="term" value="P:proteolysis"/>
    <property type="evidence" value="ECO:0007669"/>
    <property type="project" value="InterPro"/>
</dbReference>
<feature type="domain" description="Peptidase S1" evidence="4">
    <location>
        <begin position="1"/>
        <end position="135"/>
    </location>
</feature>
<dbReference type="EMBL" id="CAJNOI010005747">
    <property type="protein sequence ID" value="CAF1570029.1"/>
    <property type="molecule type" value="Genomic_DNA"/>
</dbReference>
<evidence type="ECO:0000313" key="5">
    <source>
        <dbReference type="EMBL" id="CAF1570029.1"/>
    </source>
</evidence>
<evidence type="ECO:0000313" key="9">
    <source>
        <dbReference type="Proteomes" id="UP000663832"/>
    </source>
</evidence>
<dbReference type="InterPro" id="IPR051487">
    <property type="entry name" value="Ser/Thr_Proteases_Immune/Dev"/>
</dbReference>
<evidence type="ECO:0000313" key="6">
    <source>
        <dbReference type="EMBL" id="CAF1570042.1"/>
    </source>
</evidence>
<protein>
    <recommendedName>
        <fullName evidence="4">Peptidase S1 domain-containing protein</fullName>
    </recommendedName>
</protein>
<dbReference type="OrthoDB" id="546450at2759"/>
<dbReference type="InterPro" id="IPR033116">
    <property type="entry name" value="TRYPSIN_SER"/>
</dbReference>
<dbReference type="GO" id="GO:0004252">
    <property type="term" value="F:serine-type endopeptidase activity"/>
    <property type="evidence" value="ECO:0007669"/>
    <property type="project" value="InterPro"/>
</dbReference>
<name>A0A816G2S9_9BILA</name>
<dbReference type="Proteomes" id="UP000663832">
    <property type="component" value="Unassembled WGS sequence"/>
</dbReference>
<dbReference type="AlphaFoldDB" id="A0A816G2S9"/>
<dbReference type="InterPro" id="IPR043504">
    <property type="entry name" value="Peptidase_S1_PA_chymotrypsin"/>
</dbReference>
<proteinExistence type="inferred from homology"/>
<dbReference type="EMBL" id="CAJNOM010006157">
    <property type="protein sequence ID" value="CAF1668510.1"/>
    <property type="molecule type" value="Genomic_DNA"/>
</dbReference>
<dbReference type="InterPro" id="IPR009003">
    <property type="entry name" value="Peptidase_S1_PA"/>
</dbReference>
<keyword evidence="9" id="KW-1185">Reference proteome</keyword>
<evidence type="ECO:0000256" key="3">
    <source>
        <dbReference type="SAM" id="MobiDB-lite"/>
    </source>
</evidence>
<dbReference type="Pfam" id="PF00089">
    <property type="entry name" value="Trypsin"/>
    <property type="match status" value="1"/>
</dbReference>
<dbReference type="PANTHER" id="PTHR24256">
    <property type="entry name" value="TRYPTASE-RELATED"/>
    <property type="match status" value="1"/>
</dbReference>
<dbReference type="SMART" id="SM00020">
    <property type="entry name" value="Tryp_SPc"/>
    <property type="match status" value="1"/>
</dbReference>
<keyword evidence="1" id="KW-1015">Disulfide bond</keyword>
<evidence type="ECO:0000256" key="1">
    <source>
        <dbReference type="ARBA" id="ARBA00023157"/>
    </source>
</evidence>
<evidence type="ECO:0000256" key="2">
    <source>
        <dbReference type="ARBA" id="ARBA00024195"/>
    </source>
</evidence>
<comment type="caution">
    <text evidence="7">The sequence shown here is derived from an EMBL/GenBank/DDBJ whole genome shotgun (WGS) entry which is preliminary data.</text>
</comment>
<evidence type="ECO:0000313" key="8">
    <source>
        <dbReference type="EMBL" id="CAF1668510.1"/>
    </source>
</evidence>
<dbReference type="FunFam" id="2.40.10.10:FF:000002">
    <property type="entry name" value="Transmembrane protease serine"/>
    <property type="match status" value="1"/>
</dbReference>
<dbReference type="PROSITE" id="PS50240">
    <property type="entry name" value="TRYPSIN_DOM"/>
    <property type="match status" value="1"/>
</dbReference>
<comment type="similarity">
    <text evidence="2">Belongs to the peptidase S1 family. CLIP subfamily.</text>
</comment>
<dbReference type="EMBL" id="CAJNOI010005748">
    <property type="protein sequence ID" value="CAF1570042.1"/>
    <property type="molecule type" value="Genomic_DNA"/>
</dbReference>
<gene>
    <name evidence="5" type="ORF">BJG266_LOCUS47671</name>
    <name evidence="6" type="ORF">BJG266_LOCUS47672</name>
    <name evidence="7" type="ORF">QVE165_LOCUS64713</name>
    <name evidence="8" type="ORF">QVE165_LOCUS64714</name>
</gene>
<dbReference type="SUPFAM" id="SSF50494">
    <property type="entry name" value="Trypsin-like serine proteases"/>
    <property type="match status" value="1"/>
</dbReference>
<accession>A0A816G2S9</accession>
<dbReference type="PROSITE" id="PS00135">
    <property type="entry name" value="TRYPSIN_SER"/>
    <property type="match status" value="1"/>
</dbReference>
<evidence type="ECO:0000313" key="7">
    <source>
        <dbReference type="EMBL" id="CAF1668505.1"/>
    </source>
</evidence>
<feature type="compositionally biased region" description="Low complexity" evidence="3">
    <location>
        <begin position="143"/>
        <end position="223"/>
    </location>
</feature>
<organism evidence="7 9">
    <name type="scientific">Adineta steineri</name>
    <dbReference type="NCBI Taxonomy" id="433720"/>
    <lineage>
        <taxon>Eukaryota</taxon>
        <taxon>Metazoa</taxon>
        <taxon>Spiralia</taxon>
        <taxon>Gnathifera</taxon>
        <taxon>Rotifera</taxon>
        <taxon>Eurotatoria</taxon>
        <taxon>Bdelloidea</taxon>
        <taxon>Adinetida</taxon>
        <taxon>Adinetidae</taxon>
        <taxon>Adineta</taxon>
    </lineage>
</organism>
<dbReference type="Proteomes" id="UP000663877">
    <property type="component" value="Unassembled WGS sequence"/>
</dbReference>
<dbReference type="Gene3D" id="2.40.10.10">
    <property type="entry name" value="Trypsin-like serine proteases"/>
    <property type="match status" value="1"/>
</dbReference>